<protein>
    <recommendedName>
        <fullName evidence="3">Phosphomevalonate dehydratase large subunit-like domain-containing protein</fullName>
    </recommendedName>
</protein>
<reference evidence="4 5" key="1">
    <citation type="journal article" date="2013" name="Genome Announc.">
        <title>Complete genome sequence of Simiduia agarivorans SA1(T), a marine bacterium able to degrade a variety of polysaccharides.</title>
        <authorList>
            <person name="Lin S.Y."/>
            <person name="Shieh W.Y."/>
            <person name="Chen J.S."/>
            <person name="Tang S.L."/>
        </authorList>
    </citation>
    <scope>NUCLEOTIDE SEQUENCE [LARGE SCALE GENOMIC DNA]</scope>
    <source>
        <strain evidence="5">DSM 21679 / JCM 13881 / BCRC 17597 / SA1</strain>
    </source>
</reference>
<name>K4KQB5_SIMAS</name>
<keyword evidence="1" id="KW-0408">Iron</keyword>
<dbReference type="GO" id="GO:0016829">
    <property type="term" value="F:lyase activity"/>
    <property type="evidence" value="ECO:0007669"/>
    <property type="project" value="UniProtKB-KW"/>
</dbReference>
<keyword evidence="2" id="KW-0456">Lyase</keyword>
<sequence length="389" mass="42227">MQLTDKQQAWLDGSLGPEFAQCMATLVRYGEAFGATRLVPIVSAHLTGSFKIASFKGYYAVVEKLVAAGLKVKVPTTANPRPGYDFSLQNRLVLRGQQQHEQNLEALGVTPNYSCVCYHEANIPRFGDILGWAESSAIIYANSVIGARSNRNSILVDICQAITGLTPEFGFLLDQNRAGQIRVKLDIQVMDAAALGFILGKRCVDKTPVLDHYPFSATELKNMGGAMAASGSVSLFHVLGLTPEAPDEATAFRGREPEQVITITQADLTAVRANQEIQNASKIVAFGCPQMTLEEALATGEHFVGKKVKKRTLFHLVPADLRRLEKLPMHRALLEAGVELYAHCPLAGLSVRIGLGSQQVLTNSGKLYYYLDGTEYGDLSELLAVCGVL</sequence>
<proteinExistence type="predicted"/>
<dbReference type="RefSeq" id="WP_015048461.1">
    <property type="nucleotide sequence ID" value="NC_018868.3"/>
</dbReference>
<dbReference type="Pfam" id="PF04412">
    <property type="entry name" value="AcnX"/>
    <property type="match status" value="1"/>
</dbReference>
<dbReference type="PANTHER" id="PTHR36577">
    <property type="entry name" value="DUF521 DOMAIN PROTEIN (AFU_ORTHOLOGUE AFUA_6G00490)"/>
    <property type="match status" value="1"/>
</dbReference>
<dbReference type="PANTHER" id="PTHR36577:SF3">
    <property type="entry name" value="DUF521 DOMAIN PROTEIN (AFU_ORTHOLOGUE AFUA_6G00490)"/>
    <property type="match status" value="1"/>
</dbReference>
<dbReference type="HOGENOM" id="CLU_018825_1_0_6"/>
<evidence type="ECO:0000256" key="1">
    <source>
        <dbReference type="ARBA" id="ARBA00023004"/>
    </source>
</evidence>
<feature type="domain" description="Phosphomevalonate dehydratase large subunit-like" evidence="3">
    <location>
        <begin position="1"/>
        <end position="374"/>
    </location>
</feature>
<keyword evidence="5" id="KW-1185">Reference proteome</keyword>
<dbReference type="STRING" id="1117647.M5M_15880"/>
<evidence type="ECO:0000259" key="3">
    <source>
        <dbReference type="Pfam" id="PF04412"/>
    </source>
</evidence>
<evidence type="ECO:0000256" key="2">
    <source>
        <dbReference type="ARBA" id="ARBA00023239"/>
    </source>
</evidence>
<gene>
    <name evidence="4" type="ordered locus">M5M_15880</name>
</gene>
<dbReference type="OrthoDB" id="1550274at2"/>
<dbReference type="Proteomes" id="UP000000466">
    <property type="component" value="Chromosome"/>
</dbReference>
<dbReference type="eggNOG" id="COG1679">
    <property type="taxonomic scope" value="Bacteria"/>
</dbReference>
<dbReference type="KEGG" id="saga:M5M_15880"/>
<evidence type="ECO:0000313" key="5">
    <source>
        <dbReference type="Proteomes" id="UP000000466"/>
    </source>
</evidence>
<dbReference type="EMBL" id="CP003746">
    <property type="protein sequence ID" value="AFV00309.1"/>
    <property type="molecule type" value="Genomic_DNA"/>
</dbReference>
<dbReference type="InterPro" id="IPR007506">
    <property type="entry name" value="PMDh-L-like_dom"/>
</dbReference>
<dbReference type="AlphaFoldDB" id="K4KQB5"/>
<accession>K4KQB5</accession>
<evidence type="ECO:0000313" key="4">
    <source>
        <dbReference type="EMBL" id="AFV00309.1"/>
    </source>
</evidence>
<organism evidence="4 5">
    <name type="scientific">Simiduia agarivorans (strain DSM 21679 / JCM 13881 / BCRC 17597 / SA1)</name>
    <dbReference type="NCBI Taxonomy" id="1117647"/>
    <lineage>
        <taxon>Bacteria</taxon>
        <taxon>Pseudomonadati</taxon>
        <taxon>Pseudomonadota</taxon>
        <taxon>Gammaproteobacteria</taxon>
        <taxon>Cellvibrionales</taxon>
        <taxon>Cellvibrionaceae</taxon>
        <taxon>Simiduia</taxon>
    </lineage>
</organism>